<accession>A0ABW0P1A6</accession>
<dbReference type="SUPFAM" id="SSF53300">
    <property type="entry name" value="vWA-like"/>
    <property type="match status" value="1"/>
</dbReference>
<gene>
    <name evidence="3" type="ORF">ACFPN9_12785</name>
</gene>
<organism evidence="3 4">
    <name type="scientific">Bosea massiliensis</name>
    <dbReference type="NCBI Taxonomy" id="151419"/>
    <lineage>
        <taxon>Bacteria</taxon>
        <taxon>Pseudomonadati</taxon>
        <taxon>Pseudomonadota</taxon>
        <taxon>Alphaproteobacteria</taxon>
        <taxon>Hyphomicrobiales</taxon>
        <taxon>Boseaceae</taxon>
        <taxon>Bosea</taxon>
    </lineage>
</organism>
<dbReference type="EMBL" id="JBHSLU010000035">
    <property type="protein sequence ID" value="MFC5506133.1"/>
    <property type="molecule type" value="Genomic_DNA"/>
</dbReference>
<proteinExistence type="predicted"/>
<feature type="domain" description="VWFA" evidence="2">
    <location>
        <begin position="141"/>
        <end position="403"/>
    </location>
</feature>
<evidence type="ECO:0000313" key="3">
    <source>
        <dbReference type="EMBL" id="MFC5506133.1"/>
    </source>
</evidence>
<sequence>MMSLLSRFRTDRSGNVAMMFGFAAVPLIGLAGIVVDYGRATSVRTTLNAAVDSAALMVAREASRLTDSQLKTRAEALIRANLAGGSTATLDGYTVTIDRAARTVNVSANSTVETSVARVIGFDSIPVASTAQAAWGTNTIELALVLDNTGSMASSNKMTELKKASLDLLKIMKDASTATDQIRISIVPFATQVRLPTSYKDAPWLRYDQTRTTGSGGNRKTETISKATWQGCISDRDKPNDVSDASAVAGATATLYPADFCAQSTLTPIRPLTSDWTALESTVNAMTPVGNTNVTIGAAWGMASLSQGAPLPEAAAATTPRLTKYMILLTDGDNTQNRFGDGQTTMDQRTAAACASAKTAGIKIYSIRVINGNSSLLRGCASETSMFYEVSNASQLGPIFQQIAREISQIRLTM</sequence>
<dbReference type="Pfam" id="PF00092">
    <property type="entry name" value="VWA"/>
    <property type="match status" value="1"/>
</dbReference>
<comment type="caution">
    <text evidence="3">The sequence shown here is derived from an EMBL/GenBank/DDBJ whole genome shotgun (WGS) entry which is preliminary data.</text>
</comment>
<feature type="transmembrane region" description="Helical" evidence="1">
    <location>
        <begin position="16"/>
        <end position="35"/>
    </location>
</feature>
<dbReference type="InterPro" id="IPR002035">
    <property type="entry name" value="VWF_A"/>
</dbReference>
<name>A0ABW0P1A6_9HYPH</name>
<keyword evidence="1" id="KW-0812">Transmembrane</keyword>
<keyword evidence="1" id="KW-1133">Transmembrane helix</keyword>
<keyword evidence="4" id="KW-1185">Reference proteome</keyword>
<dbReference type="Gene3D" id="3.40.50.410">
    <property type="entry name" value="von Willebrand factor, type A domain"/>
    <property type="match status" value="2"/>
</dbReference>
<dbReference type="InterPro" id="IPR028087">
    <property type="entry name" value="Tad_N"/>
</dbReference>
<keyword evidence="1" id="KW-0472">Membrane</keyword>
<dbReference type="InterPro" id="IPR036465">
    <property type="entry name" value="vWFA_dom_sf"/>
</dbReference>
<dbReference type="PROSITE" id="PS50234">
    <property type="entry name" value="VWFA"/>
    <property type="match status" value="1"/>
</dbReference>
<evidence type="ECO:0000259" key="2">
    <source>
        <dbReference type="PROSITE" id="PS50234"/>
    </source>
</evidence>
<dbReference type="Proteomes" id="UP001596060">
    <property type="component" value="Unassembled WGS sequence"/>
</dbReference>
<protein>
    <submittedName>
        <fullName evidence="3">Pilus assembly protein TadG-related protein</fullName>
    </submittedName>
</protein>
<reference evidence="4" key="1">
    <citation type="journal article" date="2019" name="Int. J. Syst. Evol. Microbiol.">
        <title>The Global Catalogue of Microorganisms (GCM) 10K type strain sequencing project: providing services to taxonomists for standard genome sequencing and annotation.</title>
        <authorList>
            <consortium name="The Broad Institute Genomics Platform"/>
            <consortium name="The Broad Institute Genome Sequencing Center for Infectious Disease"/>
            <person name="Wu L."/>
            <person name="Ma J."/>
        </authorList>
    </citation>
    <scope>NUCLEOTIDE SEQUENCE [LARGE SCALE GENOMIC DNA]</scope>
    <source>
        <strain evidence="4">CCUG 43117</strain>
    </source>
</reference>
<evidence type="ECO:0000256" key="1">
    <source>
        <dbReference type="SAM" id="Phobius"/>
    </source>
</evidence>
<dbReference type="Pfam" id="PF13400">
    <property type="entry name" value="Tad"/>
    <property type="match status" value="1"/>
</dbReference>
<evidence type="ECO:0000313" key="4">
    <source>
        <dbReference type="Proteomes" id="UP001596060"/>
    </source>
</evidence>